<dbReference type="Proteomes" id="UP001233999">
    <property type="component" value="Unassembled WGS sequence"/>
</dbReference>
<proteinExistence type="predicted"/>
<dbReference type="InterPro" id="IPR011009">
    <property type="entry name" value="Kinase-like_dom_sf"/>
</dbReference>
<dbReference type="InterPro" id="IPR015897">
    <property type="entry name" value="CHK_kinase-like"/>
</dbReference>
<dbReference type="PANTHER" id="PTHR11012">
    <property type="entry name" value="PROTEIN KINASE-LIKE DOMAIN-CONTAINING"/>
    <property type="match status" value="1"/>
</dbReference>
<dbReference type="SMART" id="SM00587">
    <property type="entry name" value="CHK"/>
    <property type="match status" value="1"/>
</dbReference>
<keyword evidence="3" id="KW-1185">Reference proteome</keyword>
<reference evidence="2" key="2">
    <citation type="submission" date="2023-05" db="EMBL/GenBank/DDBJ databases">
        <authorList>
            <person name="Fouks B."/>
        </authorList>
    </citation>
    <scope>NUCLEOTIDE SEQUENCE</scope>
    <source>
        <strain evidence="2">Stay&amp;Tobe</strain>
        <tissue evidence="2">Testes</tissue>
    </source>
</reference>
<dbReference type="SUPFAM" id="SSF56112">
    <property type="entry name" value="Protein kinase-like (PK-like)"/>
    <property type="match status" value="1"/>
</dbReference>
<sequence>MEASNGTESTPTWLDKAFLERALRSRDEEDVEVTSYQVTRATADGDNYSSLILRVKVNYVRNGVSEMKSIILKAEQMIGKLSEATEKANIFPRERTVLSKIVPKIRNLINEATSHTVQSFAAECLYSHFGSPGNVLVLEDLKEAGFKMAERTEGLDKKHCLLVLNTLAKYHAGSVVLHKLDPKLFDEFCVNPFSDEESVELMEPMFGKGIKYLAQEMENWPEFDPTFSEKLHKISVFSAKYIIDCRKKQDGCFNVFRHGDLWLNNMMFKYSEADQVQEVRFVDLPFGDISDAALDLQYFLHTSPSIELMSQHLFLLEEYHRTLGETFSLLGYKHLHPSLKQLNQQVDKLGLYAVIMSCTVLALVLYDRTEEATDLEKVWENKKAIHYSTKYPKALQTLLPNI</sequence>
<dbReference type="AlphaFoldDB" id="A0AAD7ZYJ6"/>
<dbReference type="PANTHER" id="PTHR11012:SF56">
    <property type="entry name" value="CHK KINASE-LIKE DOMAIN-CONTAINING PROTEIN-RELATED"/>
    <property type="match status" value="1"/>
</dbReference>
<dbReference type="InterPro" id="IPR004119">
    <property type="entry name" value="EcKL"/>
</dbReference>
<evidence type="ECO:0000313" key="2">
    <source>
        <dbReference type="EMBL" id="KAJ9589204.1"/>
    </source>
</evidence>
<evidence type="ECO:0000259" key="1">
    <source>
        <dbReference type="SMART" id="SM00587"/>
    </source>
</evidence>
<name>A0AAD7ZYJ6_DIPPU</name>
<dbReference type="EMBL" id="JASPKZ010005074">
    <property type="protein sequence ID" value="KAJ9589204.1"/>
    <property type="molecule type" value="Genomic_DNA"/>
</dbReference>
<dbReference type="Pfam" id="PF02958">
    <property type="entry name" value="EcKL"/>
    <property type="match status" value="1"/>
</dbReference>
<reference evidence="2" key="1">
    <citation type="journal article" date="2023" name="IScience">
        <title>Live-bearing cockroach genome reveals convergent evolutionary mechanisms linked to viviparity in insects and beyond.</title>
        <authorList>
            <person name="Fouks B."/>
            <person name="Harrison M.C."/>
            <person name="Mikhailova A.A."/>
            <person name="Marchal E."/>
            <person name="English S."/>
            <person name="Carruthers M."/>
            <person name="Jennings E.C."/>
            <person name="Chiamaka E.L."/>
            <person name="Frigard R.A."/>
            <person name="Pippel M."/>
            <person name="Attardo G.M."/>
            <person name="Benoit J.B."/>
            <person name="Bornberg-Bauer E."/>
            <person name="Tobe S.S."/>
        </authorList>
    </citation>
    <scope>NUCLEOTIDE SEQUENCE</scope>
    <source>
        <strain evidence="2">Stay&amp;Tobe</strain>
    </source>
</reference>
<accession>A0AAD7ZYJ6</accession>
<protein>
    <recommendedName>
        <fullName evidence="1">CHK kinase-like domain-containing protein</fullName>
    </recommendedName>
</protein>
<feature type="domain" description="CHK kinase-like" evidence="1">
    <location>
        <begin position="136"/>
        <end position="329"/>
    </location>
</feature>
<dbReference type="Gene3D" id="3.90.1200.10">
    <property type="match status" value="1"/>
</dbReference>
<comment type="caution">
    <text evidence="2">The sequence shown here is derived from an EMBL/GenBank/DDBJ whole genome shotgun (WGS) entry which is preliminary data.</text>
</comment>
<evidence type="ECO:0000313" key="3">
    <source>
        <dbReference type="Proteomes" id="UP001233999"/>
    </source>
</evidence>
<gene>
    <name evidence="2" type="ORF">L9F63_028014</name>
</gene>
<organism evidence="2 3">
    <name type="scientific">Diploptera punctata</name>
    <name type="common">Pacific beetle cockroach</name>
    <dbReference type="NCBI Taxonomy" id="6984"/>
    <lineage>
        <taxon>Eukaryota</taxon>
        <taxon>Metazoa</taxon>
        <taxon>Ecdysozoa</taxon>
        <taxon>Arthropoda</taxon>
        <taxon>Hexapoda</taxon>
        <taxon>Insecta</taxon>
        <taxon>Pterygota</taxon>
        <taxon>Neoptera</taxon>
        <taxon>Polyneoptera</taxon>
        <taxon>Dictyoptera</taxon>
        <taxon>Blattodea</taxon>
        <taxon>Blaberoidea</taxon>
        <taxon>Blaberidae</taxon>
        <taxon>Diplopterinae</taxon>
        <taxon>Diploptera</taxon>
    </lineage>
</organism>